<evidence type="ECO:0000313" key="1">
    <source>
        <dbReference type="EMBL" id="KAI3713079.1"/>
    </source>
</evidence>
<comment type="caution">
    <text evidence="1">The sequence shown here is derived from an EMBL/GenBank/DDBJ whole genome shotgun (WGS) entry which is preliminary data.</text>
</comment>
<dbReference type="Proteomes" id="UP001056120">
    <property type="component" value="Linkage Group LG24"/>
</dbReference>
<name>A0ACB9ATU8_9ASTR</name>
<dbReference type="EMBL" id="CM042041">
    <property type="protein sequence ID" value="KAI3713079.1"/>
    <property type="molecule type" value="Genomic_DNA"/>
</dbReference>
<gene>
    <name evidence="1" type="ORF">L1987_71650</name>
</gene>
<sequence length="447" mass="50357">MILHLLILSVILTITSPSSTSAQANCTRVCRGRKHSVPYPFGFSDGCEIRMDCLVDNGETRVGEYIVQNITRDHILINLPAKCDRKYEEIRIFNNTNFAITSRNGLLLSNCSSTLNNSVVSTSPVEQYSNLQGCDSRINTTMNCYTVDSLDREEFINLKKLDAAGCRTLISSVTVDVNGSISLVTVGFQFLELGWWVRGECSCDENAVCRNVSFEKQTVGYRCNCNEGYAGDGFIAGDGCRRDAFAGRKWLWPVIIALGAAIVIVIMLCLKTKFRWRKKPKYNVNVENFLKTHEFLTPKRSSMVSMSRTRGTPGYIAPELLSRNFGHVSHKSDVYSYGMMVLEMVGGRKNIEVEVDHTSEIYFPHWIYKKIDLDERLGLHGIVSDEENEMARKMVIVGLWCIQTNPLNHPTMTKVLEMLEGDLLSLEIPPKPYLYSPSRFVNSSSTD</sequence>
<reference evidence="1 2" key="2">
    <citation type="journal article" date="2022" name="Mol. Ecol. Resour.">
        <title>The genomes of chicory, endive, great burdock and yacon provide insights into Asteraceae paleo-polyploidization history and plant inulin production.</title>
        <authorList>
            <person name="Fan W."/>
            <person name="Wang S."/>
            <person name="Wang H."/>
            <person name="Wang A."/>
            <person name="Jiang F."/>
            <person name="Liu H."/>
            <person name="Zhao H."/>
            <person name="Xu D."/>
            <person name="Zhang Y."/>
        </authorList>
    </citation>
    <scope>NUCLEOTIDE SEQUENCE [LARGE SCALE GENOMIC DNA]</scope>
    <source>
        <strain evidence="2">cv. Yunnan</strain>
        <tissue evidence="1">Leaves</tissue>
    </source>
</reference>
<accession>A0ACB9ATU8</accession>
<protein>
    <submittedName>
        <fullName evidence="1">Uncharacterized protein</fullName>
    </submittedName>
</protein>
<evidence type="ECO:0000313" key="2">
    <source>
        <dbReference type="Proteomes" id="UP001056120"/>
    </source>
</evidence>
<keyword evidence="2" id="KW-1185">Reference proteome</keyword>
<proteinExistence type="predicted"/>
<organism evidence="1 2">
    <name type="scientific">Smallanthus sonchifolius</name>
    <dbReference type="NCBI Taxonomy" id="185202"/>
    <lineage>
        <taxon>Eukaryota</taxon>
        <taxon>Viridiplantae</taxon>
        <taxon>Streptophyta</taxon>
        <taxon>Embryophyta</taxon>
        <taxon>Tracheophyta</taxon>
        <taxon>Spermatophyta</taxon>
        <taxon>Magnoliopsida</taxon>
        <taxon>eudicotyledons</taxon>
        <taxon>Gunneridae</taxon>
        <taxon>Pentapetalae</taxon>
        <taxon>asterids</taxon>
        <taxon>campanulids</taxon>
        <taxon>Asterales</taxon>
        <taxon>Asteraceae</taxon>
        <taxon>Asteroideae</taxon>
        <taxon>Heliantheae alliance</taxon>
        <taxon>Millerieae</taxon>
        <taxon>Smallanthus</taxon>
    </lineage>
</organism>
<reference evidence="2" key="1">
    <citation type="journal article" date="2022" name="Mol. Ecol. Resour.">
        <title>The genomes of chicory, endive, great burdock and yacon provide insights into Asteraceae palaeo-polyploidization history and plant inulin production.</title>
        <authorList>
            <person name="Fan W."/>
            <person name="Wang S."/>
            <person name="Wang H."/>
            <person name="Wang A."/>
            <person name="Jiang F."/>
            <person name="Liu H."/>
            <person name="Zhao H."/>
            <person name="Xu D."/>
            <person name="Zhang Y."/>
        </authorList>
    </citation>
    <scope>NUCLEOTIDE SEQUENCE [LARGE SCALE GENOMIC DNA]</scope>
    <source>
        <strain evidence="2">cv. Yunnan</strain>
    </source>
</reference>